<evidence type="ECO:0000259" key="7">
    <source>
        <dbReference type="PROSITE" id="PS51485"/>
    </source>
</evidence>
<dbReference type="STRING" id="4072.A0A1U8HFV1"/>
<dbReference type="Gene3D" id="2.60.40.420">
    <property type="entry name" value="Cupredoxins - blue copper proteins"/>
    <property type="match status" value="1"/>
</dbReference>
<keyword evidence="6" id="KW-0732">Signal</keyword>
<accession>A0A1U8HFV1</accession>
<dbReference type="PANTHER" id="PTHR33021">
    <property type="entry name" value="BLUE COPPER PROTEIN"/>
    <property type="match status" value="1"/>
</dbReference>
<evidence type="ECO:0000256" key="6">
    <source>
        <dbReference type="SAM" id="SignalP"/>
    </source>
</evidence>
<dbReference type="Pfam" id="PF02298">
    <property type="entry name" value="Cu_bind_like"/>
    <property type="match status" value="1"/>
</dbReference>
<dbReference type="GO" id="GO:0009055">
    <property type="term" value="F:electron transfer activity"/>
    <property type="evidence" value="ECO:0007669"/>
    <property type="project" value="InterPro"/>
</dbReference>
<proteinExistence type="predicted"/>
<keyword evidence="1" id="KW-0479">Metal-binding</keyword>
<evidence type="ECO:0000256" key="2">
    <source>
        <dbReference type="ARBA" id="ARBA00023008"/>
    </source>
</evidence>
<dbReference type="Gramene" id="PHT88078">
    <property type="protein sequence ID" value="PHT88078"/>
    <property type="gene ID" value="T459_10184"/>
</dbReference>
<dbReference type="InterPro" id="IPR041844">
    <property type="entry name" value="Plantacyanin"/>
</dbReference>
<evidence type="ECO:0000256" key="3">
    <source>
        <dbReference type="ARBA" id="ARBA00023157"/>
    </source>
</evidence>
<dbReference type="InterPro" id="IPR003245">
    <property type="entry name" value="Phytocyanin_dom"/>
</dbReference>
<evidence type="ECO:0000256" key="5">
    <source>
        <dbReference type="ARBA" id="ARBA00082491"/>
    </source>
</evidence>
<dbReference type="InterPro" id="IPR039391">
    <property type="entry name" value="Phytocyanin-like"/>
</dbReference>
<keyword evidence="2" id="KW-0186">Copper</keyword>
<feature type="signal peptide" evidence="6">
    <location>
        <begin position="1"/>
        <end position="23"/>
    </location>
</feature>
<organism evidence="8 9">
    <name type="scientific">Capsicum annuum</name>
    <name type="common">Capsicum pepper</name>
    <dbReference type="NCBI Taxonomy" id="4072"/>
    <lineage>
        <taxon>Eukaryota</taxon>
        <taxon>Viridiplantae</taxon>
        <taxon>Streptophyta</taxon>
        <taxon>Embryophyta</taxon>
        <taxon>Tracheophyta</taxon>
        <taxon>Spermatophyta</taxon>
        <taxon>Magnoliopsida</taxon>
        <taxon>eudicotyledons</taxon>
        <taxon>Gunneridae</taxon>
        <taxon>Pentapetalae</taxon>
        <taxon>asterids</taxon>
        <taxon>lamiids</taxon>
        <taxon>Solanales</taxon>
        <taxon>Solanaceae</taxon>
        <taxon>Solanoideae</taxon>
        <taxon>Capsiceae</taxon>
        <taxon>Capsicum</taxon>
    </lineage>
</organism>
<dbReference type="SUPFAM" id="SSF49503">
    <property type="entry name" value="Cupredoxins"/>
    <property type="match status" value="1"/>
</dbReference>
<feature type="chain" id="PRO_5030035883" description="Basic blue protein" evidence="6">
    <location>
        <begin position="24"/>
        <end position="125"/>
    </location>
</feature>
<dbReference type="GO" id="GO:0046872">
    <property type="term" value="F:metal ion binding"/>
    <property type="evidence" value="ECO:0007669"/>
    <property type="project" value="UniProtKB-KW"/>
</dbReference>
<evidence type="ECO:0000256" key="1">
    <source>
        <dbReference type="ARBA" id="ARBA00022723"/>
    </source>
</evidence>
<keyword evidence="3" id="KW-1015">Disulfide bond</keyword>
<dbReference type="OMA" id="SFNADSW"/>
<comment type="caution">
    <text evidence="8">The sequence shown here is derived from an EMBL/GenBank/DDBJ whole genome shotgun (WGS) entry which is preliminary data.</text>
</comment>
<dbReference type="InterPro" id="IPR008972">
    <property type="entry name" value="Cupredoxin"/>
</dbReference>
<dbReference type="PANTHER" id="PTHR33021:SF424">
    <property type="entry name" value="BASIC BLUE PROTEIN"/>
    <property type="match status" value="1"/>
</dbReference>
<evidence type="ECO:0000313" key="8">
    <source>
        <dbReference type="EMBL" id="PHT88078.1"/>
    </source>
</evidence>
<dbReference type="Proteomes" id="UP000222542">
    <property type="component" value="Unassembled WGS sequence"/>
</dbReference>
<sequence length="125" mass="13446">MLGKLKGSVIFFVILMMLFITIGSQITNASTTTYNVGDNGGWTLGVSNWPNGKNFKIGDVIVFNYPKGVHNVVIVDKANYDNCKSSGKTYKSGNDRVTLDRGTTYFICGIAGHCDGGQKIAVTAN</sequence>
<reference evidence="8 9" key="2">
    <citation type="journal article" date="2017" name="Genome Biol.">
        <title>New reference genome sequences of hot pepper reveal the massive evolution of plant disease-resistance genes by retroduplication.</title>
        <authorList>
            <person name="Kim S."/>
            <person name="Park J."/>
            <person name="Yeom S.I."/>
            <person name="Kim Y.M."/>
            <person name="Seo E."/>
            <person name="Kim K.T."/>
            <person name="Kim M.S."/>
            <person name="Lee J.M."/>
            <person name="Cheong K."/>
            <person name="Shin H.S."/>
            <person name="Kim S.B."/>
            <person name="Han K."/>
            <person name="Lee J."/>
            <person name="Park M."/>
            <person name="Lee H.A."/>
            <person name="Lee H.Y."/>
            <person name="Lee Y."/>
            <person name="Oh S."/>
            <person name="Lee J.H."/>
            <person name="Choi E."/>
            <person name="Choi E."/>
            <person name="Lee S.E."/>
            <person name="Jeon J."/>
            <person name="Kim H."/>
            <person name="Choi G."/>
            <person name="Song H."/>
            <person name="Lee J."/>
            <person name="Lee S.C."/>
            <person name="Kwon J.K."/>
            <person name="Lee H.Y."/>
            <person name="Koo N."/>
            <person name="Hong Y."/>
            <person name="Kim R.W."/>
            <person name="Kang W.H."/>
            <person name="Huh J.H."/>
            <person name="Kang B.C."/>
            <person name="Yang T.J."/>
            <person name="Lee Y.H."/>
            <person name="Bennetzen J.L."/>
            <person name="Choi D."/>
        </authorList>
    </citation>
    <scope>NUCLEOTIDE SEQUENCE [LARGE SCALE GENOMIC DNA]</scope>
    <source>
        <strain evidence="9">cv. CM334</strain>
    </source>
</reference>
<protein>
    <recommendedName>
        <fullName evidence="4">Basic blue protein</fullName>
    </recommendedName>
    <alternativeName>
        <fullName evidence="5">Plantacyanin</fullName>
    </alternativeName>
</protein>
<gene>
    <name evidence="8" type="ORF">T459_10184</name>
</gene>
<dbReference type="CDD" id="cd11013">
    <property type="entry name" value="Plantacyanin"/>
    <property type="match status" value="1"/>
</dbReference>
<feature type="domain" description="Phytocyanin" evidence="7">
    <location>
        <begin position="32"/>
        <end position="125"/>
    </location>
</feature>
<dbReference type="FunFam" id="2.60.40.420:FF:000013">
    <property type="entry name" value="basic blue protein-like"/>
    <property type="match status" value="1"/>
</dbReference>
<dbReference type="GO" id="GO:0005886">
    <property type="term" value="C:plasma membrane"/>
    <property type="evidence" value="ECO:0000318"/>
    <property type="project" value="GO_Central"/>
</dbReference>
<evidence type="ECO:0000256" key="4">
    <source>
        <dbReference type="ARBA" id="ARBA00071970"/>
    </source>
</evidence>
<dbReference type="PROSITE" id="PS51485">
    <property type="entry name" value="PHYTOCYANIN"/>
    <property type="match status" value="1"/>
</dbReference>
<dbReference type="EMBL" id="AYRZ02000003">
    <property type="protein sequence ID" value="PHT88078.1"/>
    <property type="molecule type" value="Genomic_DNA"/>
</dbReference>
<dbReference type="AlphaFoldDB" id="A0A1U8HFV1"/>
<dbReference type="SMR" id="A0A1U8HFV1"/>
<name>A0A1U8HFV1_CAPAN</name>
<keyword evidence="9" id="KW-1185">Reference proteome</keyword>
<evidence type="ECO:0000313" key="9">
    <source>
        <dbReference type="Proteomes" id="UP000222542"/>
    </source>
</evidence>
<reference evidence="8 9" key="1">
    <citation type="journal article" date="2014" name="Nat. Genet.">
        <title>Genome sequence of the hot pepper provides insights into the evolution of pungency in Capsicum species.</title>
        <authorList>
            <person name="Kim S."/>
            <person name="Park M."/>
            <person name="Yeom S.I."/>
            <person name="Kim Y.M."/>
            <person name="Lee J.M."/>
            <person name="Lee H.A."/>
            <person name="Seo E."/>
            <person name="Choi J."/>
            <person name="Cheong K."/>
            <person name="Kim K.T."/>
            <person name="Jung K."/>
            <person name="Lee G.W."/>
            <person name="Oh S.K."/>
            <person name="Bae C."/>
            <person name="Kim S.B."/>
            <person name="Lee H.Y."/>
            <person name="Kim S.Y."/>
            <person name="Kim M.S."/>
            <person name="Kang B.C."/>
            <person name="Jo Y.D."/>
            <person name="Yang H.B."/>
            <person name="Jeong H.J."/>
            <person name="Kang W.H."/>
            <person name="Kwon J.K."/>
            <person name="Shin C."/>
            <person name="Lim J.Y."/>
            <person name="Park J.H."/>
            <person name="Huh J.H."/>
            <person name="Kim J.S."/>
            <person name="Kim B.D."/>
            <person name="Cohen O."/>
            <person name="Paran I."/>
            <person name="Suh M.C."/>
            <person name="Lee S.B."/>
            <person name="Kim Y.K."/>
            <person name="Shin Y."/>
            <person name="Noh S.J."/>
            <person name="Park J."/>
            <person name="Seo Y.S."/>
            <person name="Kwon S.Y."/>
            <person name="Kim H.A."/>
            <person name="Park J.M."/>
            <person name="Kim H.J."/>
            <person name="Choi S.B."/>
            <person name="Bosland P.W."/>
            <person name="Reeves G."/>
            <person name="Jo S.H."/>
            <person name="Lee B.W."/>
            <person name="Cho H.T."/>
            <person name="Choi H.S."/>
            <person name="Lee M.S."/>
            <person name="Yu Y."/>
            <person name="Do Choi Y."/>
            <person name="Park B.S."/>
            <person name="van Deynze A."/>
            <person name="Ashrafi H."/>
            <person name="Hill T."/>
            <person name="Kim W.T."/>
            <person name="Pai H.S."/>
            <person name="Ahn H.K."/>
            <person name="Yeam I."/>
            <person name="Giovannoni J.J."/>
            <person name="Rose J.K."/>
            <person name="Sorensen I."/>
            <person name="Lee S.J."/>
            <person name="Kim R.W."/>
            <person name="Choi I.Y."/>
            <person name="Choi B.S."/>
            <person name="Lim J.S."/>
            <person name="Lee Y.H."/>
            <person name="Choi D."/>
        </authorList>
    </citation>
    <scope>NUCLEOTIDE SEQUENCE [LARGE SCALE GENOMIC DNA]</scope>
    <source>
        <strain evidence="9">cv. CM334</strain>
    </source>
</reference>